<dbReference type="RefSeq" id="WP_089834384.1">
    <property type="nucleotide sequence ID" value="NZ_FNBN01000004.1"/>
</dbReference>
<dbReference type="InterPro" id="IPR050188">
    <property type="entry name" value="RluA_PseudoU_synthase"/>
</dbReference>
<dbReference type="AlphaFoldDB" id="A0A1G7U378"/>
<dbReference type="EMBL" id="FNBN01000004">
    <property type="protein sequence ID" value="SDG42072.1"/>
    <property type="molecule type" value="Genomic_DNA"/>
</dbReference>
<dbReference type="GO" id="GO:0009982">
    <property type="term" value="F:pseudouridine synthase activity"/>
    <property type="evidence" value="ECO:0007669"/>
    <property type="project" value="InterPro"/>
</dbReference>
<dbReference type="Proteomes" id="UP000199045">
    <property type="component" value="Unassembled WGS sequence"/>
</dbReference>
<protein>
    <submittedName>
        <fullName evidence="3">23S rRNA pseudouridine1911/1915/1917 synthase</fullName>
    </submittedName>
</protein>
<reference evidence="3 4" key="1">
    <citation type="submission" date="2016-10" db="EMBL/GenBank/DDBJ databases">
        <authorList>
            <person name="de Groot N.N."/>
        </authorList>
    </citation>
    <scope>NUCLEOTIDE SEQUENCE [LARGE SCALE GENOMIC DNA]</scope>
    <source>
        <strain evidence="3 4">DSM 527</strain>
    </source>
</reference>
<name>A0A1G7U378_CHIFI</name>
<dbReference type="PANTHER" id="PTHR21600">
    <property type="entry name" value="MITOCHONDRIAL RNA PSEUDOURIDINE SYNTHASE"/>
    <property type="match status" value="1"/>
</dbReference>
<dbReference type="Gene3D" id="3.30.2350.10">
    <property type="entry name" value="Pseudouridine synthase"/>
    <property type="match status" value="1"/>
</dbReference>
<dbReference type="InterPro" id="IPR020103">
    <property type="entry name" value="PsdUridine_synth_cat_dom_sf"/>
</dbReference>
<dbReference type="OrthoDB" id="9807829at2"/>
<proteinExistence type="inferred from homology"/>
<evidence type="ECO:0000259" key="2">
    <source>
        <dbReference type="Pfam" id="PF00849"/>
    </source>
</evidence>
<dbReference type="GO" id="GO:0003723">
    <property type="term" value="F:RNA binding"/>
    <property type="evidence" value="ECO:0007669"/>
    <property type="project" value="InterPro"/>
</dbReference>
<dbReference type="PROSITE" id="PS01129">
    <property type="entry name" value="PSI_RLU"/>
    <property type="match status" value="1"/>
</dbReference>
<evidence type="ECO:0000256" key="1">
    <source>
        <dbReference type="ARBA" id="ARBA00010876"/>
    </source>
</evidence>
<dbReference type="GO" id="GO:0140098">
    <property type="term" value="F:catalytic activity, acting on RNA"/>
    <property type="evidence" value="ECO:0007669"/>
    <property type="project" value="UniProtKB-ARBA"/>
</dbReference>
<evidence type="ECO:0000313" key="4">
    <source>
        <dbReference type="Proteomes" id="UP000199045"/>
    </source>
</evidence>
<dbReference type="SUPFAM" id="SSF55120">
    <property type="entry name" value="Pseudouridine synthase"/>
    <property type="match status" value="1"/>
</dbReference>
<dbReference type="InterPro" id="IPR006224">
    <property type="entry name" value="PsdUridine_synth_RluA-like_CS"/>
</dbReference>
<organism evidence="3 4">
    <name type="scientific">Chitinophaga filiformis</name>
    <name type="common">Myxococcus filiformis</name>
    <name type="synonym">Flexibacter filiformis</name>
    <dbReference type="NCBI Taxonomy" id="104663"/>
    <lineage>
        <taxon>Bacteria</taxon>
        <taxon>Pseudomonadati</taxon>
        <taxon>Bacteroidota</taxon>
        <taxon>Chitinophagia</taxon>
        <taxon>Chitinophagales</taxon>
        <taxon>Chitinophagaceae</taxon>
        <taxon>Chitinophaga</taxon>
    </lineage>
</organism>
<evidence type="ECO:0000313" key="3">
    <source>
        <dbReference type="EMBL" id="SDG42072.1"/>
    </source>
</evidence>
<sequence length="247" mass="28121">MRINDIIIKETPDFVILNKPAGLLTIPDRHDNQLQSLQGLLRKHYGQIFTVHRLDKDTSGLILFAKNEEAHKYYSQLFEGRNVKKFYQGLVNGQLIPATGSVDEPIMEHPVVKGKMVTNRKGKNALTDYEVVESFGLYSLVKLQIHTGRTHQIRVHMKHLGHPIAVDELYGTNAPVFLSAIKKNYKLGKRTEEERPLLSRLALHAWQLHFKDQQGEEHIVEAPLPKDIQAVVTQLRKNSGQSSELVL</sequence>
<dbReference type="Pfam" id="PF00849">
    <property type="entry name" value="PseudoU_synth_2"/>
    <property type="match status" value="1"/>
</dbReference>
<comment type="similarity">
    <text evidence="1">Belongs to the pseudouridine synthase RluA family.</text>
</comment>
<gene>
    <name evidence="3" type="ORF">SAMN04488121_104203</name>
</gene>
<feature type="domain" description="Pseudouridine synthase RsuA/RluA-like" evidence="2">
    <location>
        <begin position="13"/>
        <end position="159"/>
    </location>
</feature>
<dbReference type="CDD" id="cd02869">
    <property type="entry name" value="PseudoU_synth_RluA_like"/>
    <property type="match status" value="1"/>
</dbReference>
<dbReference type="InterPro" id="IPR006145">
    <property type="entry name" value="PsdUridine_synth_RsuA/RluA"/>
</dbReference>
<accession>A0A1G7U378</accession>
<dbReference type="PANTHER" id="PTHR21600:SF87">
    <property type="entry name" value="RNA PSEUDOURIDYLATE SYNTHASE DOMAIN-CONTAINING PROTEIN 1"/>
    <property type="match status" value="1"/>
</dbReference>
<dbReference type="STRING" id="104663.SAMN04488121_104203"/>
<dbReference type="GO" id="GO:0000455">
    <property type="term" value="P:enzyme-directed rRNA pseudouridine synthesis"/>
    <property type="evidence" value="ECO:0007669"/>
    <property type="project" value="TreeGrafter"/>
</dbReference>